<reference evidence="2" key="1">
    <citation type="submission" date="2016-10" db="EMBL/GenBank/DDBJ databases">
        <title>Sequence of Gallionella enrichment culture.</title>
        <authorList>
            <person name="Poehlein A."/>
            <person name="Muehling M."/>
            <person name="Daniel R."/>
        </authorList>
    </citation>
    <scope>NUCLEOTIDE SEQUENCE</scope>
</reference>
<dbReference type="PROSITE" id="PS50110">
    <property type="entry name" value="RESPONSE_REGULATORY"/>
    <property type="match status" value="1"/>
</dbReference>
<dbReference type="PANTHER" id="PTHR44520:SF1">
    <property type="entry name" value="TWO-COMPONENT SYSTEM REGULATORY PROTEIN"/>
    <property type="match status" value="1"/>
</dbReference>
<dbReference type="Pfam" id="PF00072">
    <property type="entry name" value="Response_reg"/>
    <property type="match status" value="1"/>
</dbReference>
<feature type="domain" description="Response regulatory" evidence="1">
    <location>
        <begin position="8"/>
        <end position="135"/>
    </location>
</feature>
<dbReference type="InterPro" id="IPR052893">
    <property type="entry name" value="TCS_response_regulator"/>
</dbReference>
<evidence type="ECO:0000313" key="2">
    <source>
        <dbReference type="EMBL" id="OIQ90984.1"/>
    </source>
</evidence>
<dbReference type="CDD" id="cd17557">
    <property type="entry name" value="REC_Rcp-like"/>
    <property type="match status" value="1"/>
</dbReference>
<comment type="caution">
    <text evidence="2">The sequence shown here is derived from an EMBL/GenBank/DDBJ whole genome shotgun (WGS) entry which is preliminary data.</text>
</comment>
<dbReference type="GO" id="GO:0000160">
    <property type="term" value="P:phosphorelay signal transduction system"/>
    <property type="evidence" value="ECO:0007669"/>
    <property type="project" value="InterPro"/>
</dbReference>
<dbReference type="EMBL" id="MLJW01000274">
    <property type="protein sequence ID" value="OIQ90984.1"/>
    <property type="molecule type" value="Genomic_DNA"/>
</dbReference>
<dbReference type="InterPro" id="IPR011006">
    <property type="entry name" value="CheY-like_superfamily"/>
</dbReference>
<sequence length="148" mass="16905">MNPVQPIEVLLAEDTATDAEMTLRALKKVGVINRITWVKDGEEALDYVFRNGAYAERPAVEPKLILLDLKMPKVDGIEVLRRLKQTERTRSIPVVMLTSSAEERDMIQSYQFGVNSYIVKPVEFDKFVEEVSRVGFYWAIVNRLPGCE</sequence>
<name>A0A1J5R4T6_9ZZZZ</name>
<protein>
    <submittedName>
        <fullName evidence="2">Response regulator rcp1</fullName>
    </submittedName>
</protein>
<dbReference type="AlphaFoldDB" id="A0A1J5R4T6"/>
<proteinExistence type="predicted"/>
<dbReference type="SUPFAM" id="SSF52172">
    <property type="entry name" value="CheY-like"/>
    <property type="match status" value="1"/>
</dbReference>
<gene>
    <name evidence="2" type="primary">rcp1_21</name>
    <name evidence="2" type="ORF">GALL_271240</name>
</gene>
<evidence type="ECO:0000259" key="1">
    <source>
        <dbReference type="PROSITE" id="PS50110"/>
    </source>
</evidence>
<dbReference type="PANTHER" id="PTHR44520">
    <property type="entry name" value="RESPONSE REGULATOR RCP1-RELATED"/>
    <property type="match status" value="1"/>
</dbReference>
<dbReference type="Gene3D" id="3.40.50.2300">
    <property type="match status" value="1"/>
</dbReference>
<organism evidence="2">
    <name type="scientific">mine drainage metagenome</name>
    <dbReference type="NCBI Taxonomy" id="410659"/>
    <lineage>
        <taxon>unclassified sequences</taxon>
        <taxon>metagenomes</taxon>
        <taxon>ecological metagenomes</taxon>
    </lineage>
</organism>
<dbReference type="SMART" id="SM00448">
    <property type="entry name" value="REC"/>
    <property type="match status" value="1"/>
</dbReference>
<accession>A0A1J5R4T6</accession>
<dbReference type="InterPro" id="IPR001789">
    <property type="entry name" value="Sig_transdc_resp-reg_receiver"/>
</dbReference>